<protein>
    <recommendedName>
        <fullName evidence="7">FAD dependent oxidoreductase domain-containing protein</fullName>
    </recommendedName>
</protein>
<dbReference type="AlphaFoldDB" id="A0A9P5HMJ0"/>
<reference evidence="8" key="1">
    <citation type="submission" date="2020-03" db="EMBL/GenBank/DDBJ databases">
        <title>Draft Genome Sequence of Cylindrodendrum hubeiense.</title>
        <authorList>
            <person name="Buettner E."/>
            <person name="Kellner H."/>
        </authorList>
    </citation>
    <scope>NUCLEOTIDE SEQUENCE</scope>
    <source>
        <strain evidence="8">IHI 201604</strain>
    </source>
</reference>
<sequence>MKKSDRIVVVGAGLFGLTAAHQLALEGYDNITVLDRHVPPVPDGSSVDISRVIRFDYGDDAYLRMAYDAYEKWSKLPKYKDIFSPSPFILTANSDRPFGRSYIEKCTAALTERRLPWKPLEDAGAAKRMYNNLSGPLASPGFVGYTNAQAGWADAHKAISQLRDDCIDFGVSFISGRAGTVVGFETNSESQIQAARTLAMDLVKGDRFILAAGAWASSLVPFYGSALSTAQVVGYVELTHDEMERLKNLPIYINFSTGWFNFPPHKESRLLKMAIHGWGYTRPPSTQEKVVLNADVSTPPLKAPRERANFVPKDGEDRPREGLAEILPELADRPFERVALCWYTDTPSGDFVMDYHPDYKNLFVAGGGSGQ</sequence>
<keyword evidence="5" id="KW-0560">Oxidoreductase</keyword>
<dbReference type="OrthoDB" id="2219495at2759"/>
<dbReference type="SUPFAM" id="SSF51905">
    <property type="entry name" value="FAD/NAD(P)-binding domain"/>
    <property type="match status" value="1"/>
</dbReference>
<dbReference type="InterPro" id="IPR045170">
    <property type="entry name" value="MTOX"/>
</dbReference>
<proteinExistence type="inferred from homology"/>
<dbReference type="Proteomes" id="UP000722485">
    <property type="component" value="Unassembled WGS sequence"/>
</dbReference>
<evidence type="ECO:0000256" key="2">
    <source>
        <dbReference type="ARBA" id="ARBA00010989"/>
    </source>
</evidence>
<name>A0A9P5HMJ0_9HYPO</name>
<evidence type="ECO:0000256" key="6">
    <source>
        <dbReference type="SAM" id="SignalP"/>
    </source>
</evidence>
<accession>A0A9P5HMJ0</accession>
<keyword evidence="3" id="KW-0285">Flavoprotein</keyword>
<comment type="similarity">
    <text evidence="2">Belongs to the MSOX/MTOX family.</text>
</comment>
<dbReference type="GO" id="GO:0050660">
    <property type="term" value="F:flavin adenine dinucleotide binding"/>
    <property type="evidence" value="ECO:0007669"/>
    <property type="project" value="InterPro"/>
</dbReference>
<dbReference type="SUPFAM" id="SSF54373">
    <property type="entry name" value="FAD-linked reductases, C-terminal domain"/>
    <property type="match status" value="1"/>
</dbReference>
<evidence type="ECO:0000256" key="5">
    <source>
        <dbReference type="ARBA" id="ARBA00023002"/>
    </source>
</evidence>
<keyword evidence="4" id="KW-0274">FAD</keyword>
<evidence type="ECO:0000256" key="1">
    <source>
        <dbReference type="ARBA" id="ARBA00001974"/>
    </source>
</evidence>
<comment type="cofactor">
    <cofactor evidence="1">
        <name>FAD</name>
        <dbReference type="ChEBI" id="CHEBI:57692"/>
    </cofactor>
</comment>
<dbReference type="EMBL" id="JAANBB010000029">
    <property type="protein sequence ID" value="KAF7554679.1"/>
    <property type="molecule type" value="Genomic_DNA"/>
</dbReference>
<dbReference type="Gene3D" id="3.30.9.10">
    <property type="entry name" value="D-Amino Acid Oxidase, subunit A, domain 2"/>
    <property type="match status" value="1"/>
</dbReference>
<dbReference type="GO" id="GO:0004657">
    <property type="term" value="F:proline dehydrogenase activity"/>
    <property type="evidence" value="ECO:0007669"/>
    <property type="project" value="TreeGrafter"/>
</dbReference>
<keyword evidence="9" id="KW-1185">Reference proteome</keyword>
<dbReference type="GO" id="GO:0008115">
    <property type="term" value="F:sarcosine oxidase activity"/>
    <property type="evidence" value="ECO:0007669"/>
    <property type="project" value="TreeGrafter"/>
</dbReference>
<organism evidence="8 9">
    <name type="scientific">Cylindrodendrum hubeiense</name>
    <dbReference type="NCBI Taxonomy" id="595255"/>
    <lineage>
        <taxon>Eukaryota</taxon>
        <taxon>Fungi</taxon>
        <taxon>Dikarya</taxon>
        <taxon>Ascomycota</taxon>
        <taxon>Pezizomycotina</taxon>
        <taxon>Sordariomycetes</taxon>
        <taxon>Hypocreomycetidae</taxon>
        <taxon>Hypocreales</taxon>
        <taxon>Nectriaceae</taxon>
        <taxon>Cylindrodendrum</taxon>
    </lineage>
</organism>
<dbReference type="Gene3D" id="3.50.50.60">
    <property type="entry name" value="FAD/NAD(P)-binding domain"/>
    <property type="match status" value="1"/>
</dbReference>
<dbReference type="PANTHER" id="PTHR10961:SF45">
    <property type="entry name" value="FAD DEPENDENT OXIDOREDUCTASE DOMAIN-CONTAINING PROTEIN-RELATED"/>
    <property type="match status" value="1"/>
</dbReference>
<gene>
    <name evidence="8" type="ORF">G7Z17_g2731</name>
</gene>
<dbReference type="InterPro" id="IPR036188">
    <property type="entry name" value="FAD/NAD-bd_sf"/>
</dbReference>
<dbReference type="Pfam" id="PF01266">
    <property type="entry name" value="DAO"/>
    <property type="match status" value="1"/>
</dbReference>
<evidence type="ECO:0000313" key="8">
    <source>
        <dbReference type="EMBL" id="KAF7554679.1"/>
    </source>
</evidence>
<evidence type="ECO:0000313" key="9">
    <source>
        <dbReference type="Proteomes" id="UP000722485"/>
    </source>
</evidence>
<evidence type="ECO:0000256" key="3">
    <source>
        <dbReference type="ARBA" id="ARBA00022630"/>
    </source>
</evidence>
<evidence type="ECO:0000259" key="7">
    <source>
        <dbReference type="Pfam" id="PF01266"/>
    </source>
</evidence>
<dbReference type="GO" id="GO:0050031">
    <property type="term" value="F:L-pipecolate oxidase activity"/>
    <property type="evidence" value="ECO:0007669"/>
    <property type="project" value="TreeGrafter"/>
</dbReference>
<comment type="caution">
    <text evidence="8">The sequence shown here is derived from an EMBL/GenBank/DDBJ whole genome shotgun (WGS) entry which is preliminary data.</text>
</comment>
<feature type="domain" description="FAD dependent oxidoreductase" evidence="7">
    <location>
        <begin position="6"/>
        <end position="370"/>
    </location>
</feature>
<feature type="signal peptide" evidence="6">
    <location>
        <begin position="1"/>
        <end position="20"/>
    </location>
</feature>
<feature type="chain" id="PRO_5040351172" description="FAD dependent oxidoreductase domain-containing protein" evidence="6">
    <location>
        <begin position="21"/>
        <end position="371"/>
    </location>
</feature>
<keyword evidence="6" id="KW-0732">Signal</keyword>
<evidence type="ECO:0000256" key="4">
    <source>
        <dbReference type="ARBA" id="ARBA00022827"/>
    </source>
</evidence>
<dbReference type="InterPro" id="IPR006076">
    <property type="entry name" value="FAD-dep_OxRdtase"/>
</dbReference>
<dbReference type="PANTHER" id="PTHR10961">
    <property type="entry name" value="PEROXISOMAL SARCOSINE OXIDASE"/>
    <property type="match status" value="1"/>
</dbReference>